<keyword evidence="1" id="KW-0472">Membrane</keyword>
<reference evidence="2 3" key="1">
    <citation type="journal article" date="2007" name="Virology">
        <title>Sequence and annotation of the 369-kb NY-2A and the 345-kb AR158 viruses that infect Chlorella NC64A.</title>
        <authorList>
            <person name="Fitzgerald L.A."/>
            <person name="Graves M.V."/>
            <person name="Li X."/>
            <person name="Feldblyum T."/>
            <person name="Nierman W.C."/>
            <person name="Van Etten J.L."/>
        </authorList>
    </citation>
    <scope>NUCLEOTIDE SEQUENCE [LARGE SCALE GENOMIC DNA]</scope>
    <source>
        <strain evidence="2 3">NY-2A</strain>
    </source>
</reference>
<keyword evidence="1" id="KW-0812">Transmembrane</keyword>
<evidence type="ECO:0000313" key="3">
    <source>
        <dbReference type="Proteomes" id="UP000202419"/>
    </source>
</evidence>
<name>A7IWZ9_PBCVN</name>
<sequence>MSVFTMYEQISICKSSRKHNTIALSRVLAFYDIYDVNTVMYFLENCNILWLVMPIFICIFDDACFIILIILS</sequence>
<gene>
    <name evidence="2" type="primary">b474L</name>
    <name evidence="2" type="ORF">NY2A_b474L</name>
</gene>
<proteinExistence type="predicted"/>
<protein>
    <submittedName>
        <fullName evidence="2">Uncharacterized protein b474L</fullName>
    </submittedName>
</protein>
<dbReference type="RefSeq" id="YP_001497670.1">
    <property type="nucleotide sequence ID" value="NC_009898.1"/>
</dbReference>
<accession>A7IWZ9</accession>
<keyword evidence="3" id="KW-1185">Reference proteome</keyword>
<dbReference type="KEGG" id="vg:5658722"/>
<feature type="transmembrane region" description="Helical" evidence="1">
    <location>
        <begin position="48"/>
        <end position="71"/>
    </location>
</feature>
<dbReference type="EMBL" id="DQ491002">
    <property type="protein sequence ID" value="ABT14873.1"/>
    <property type="molecule type" value="Genomic_DNA"/>
</dbReference>
<organismHost>
    <name type="scientific">Chlorella</name>
    <dbReference type="NCBI Taxonomy" id="3071"/>
</organismHost>
<keyword evidence="1" id="KW-1133">Transmembrane helix</keyword>
<organism evidence="2 3">
    <name type="scientific">Paramecium bursaria Chlorella virus NY2A</name>
    <name type="common">PBCV-NY2A</name>
    <dbReference type="NCBI Taxonomy" id="46021"/>
    <lineage>
        <taxon>Viruses</taxon>
        <taxon>Varidnaviria</taxon>
        <taxon>Bamfordvirae</taxon>
        <taxon>Nucleocytoviricota</taxon>
        <taxon>Megaviricetes</taxon>
        <taxon>Algavirales</taxon>
        <taxon>Phycodnaviridae</taxon>
        <taxon>Chlorovirus</taxon>
        <taxon>Chlorovirus americanus</taxon>
    </lineage>
</organism>
<dbReference type="GeneID" id="5658722"/>
<evidence type="ECO:0000313" key="2">
    <source>
        <dbReference type="EMBL" id="ABT14873.1"/>
    </source>
</evidence>
<evidence type="ECO:0000256" key="1">
    <source>
        <dbReference type="SAM" id="Phobius"/>
    </source>
</evidence>
<dbReference type="Proteomes" id="UP000202419">
    <property type="component" value="Segment"/>
</dbReference>